<dbReference type="InterPro" id="IPR005522">
    <property type="entry name" value="IPK"/>
</dbReference>
<comment type="similarity">
    <text evidence="1 4">Belongs to the inositol phosphokinase (IPK) family.</text>
</comment>
<feature type="compositionally biased region" description="Polar residues" evidence="5">
    <location>
        <begin position="665"/>
        <end position="689"/>
    </location>
</feature>
<feature type="region of interest" description="Disordered" evidence="5">
    <location>
        <begin position="566"/>
        <end position="600"/>
    </location>
</feature>
<dbReference type="InterPro" id="IPR038286">
    <property type="entry name" value="IPK_sf"/>
</dbReference>
<evidence type="ECO:0000313" key="7">
    <source>
        <dbReference type="Proteomes" id="UP000762676"/>
    </source>
</evidence>
<feature type="compositionally biased region" description="Basic and acidic residues" evidence="5">
    <location>
        <begin position="577"/>
        <end position="590"/>
    </location>
</feature>
<evidence type="ECO:0000256" key="2">
    <source>
        <dbReference type="ARBA" id="ARBA00022679"/>
    </source>
</evidence>
<keyword evidence="3 4" id="KW-0418">Kinase</keyword>
<dbReference type="Pfam" id="PF03770">
    <property type="entry name" value="IPK"/>
    <property type="match status" value="2"/>
</dbReference>
<feature type="region of interest" description="Disordered" evidence="5">
    <location>
        <begin position="706"/>
        <end position="726"/>
    </location>
</feature>
<reference evidence="6 7" key="1">
    <citation type="journal article" date="2021" name="Elife">
        <title>Chloroplast acquisition without the gene transfer in kleptoplastic sea slugs, Plakobranchus ocellatus.</title>
        <authorList>
            <person name="Maeda T."/>
            <person name="Takahashi S."/>
            <person name="Yoshida T."/>
            <person name="Shimamura S."/>
            <person name="Takaki Y."/>
            <person name="Nagai Y."/>
            <person name="Toyoda A."/>
            <person name="Suzuki Y."/>
            <person name="Arimoto A."/>
            <person name="Ishii H."/>
            <person name="Satoh N."/>
            <person name="Nishiyama T."/>
            <person name="Hasebe M."/>
            <person name="Maruyama T."/>
            <person name="Minagawa J."/>
            <person name="Obokata J."/>
            <person name="Shigenobu S."/>
        </authorList>
    </citation>
    <scope>NUCLEOTIDE SEQUENCE [LARGE SCALE GENOMIC DNA]</scope>
</reference>
<organism evidence="6 7">
    <name type="scientific">Elysia marginata</name>
    <dbReference type="NCBI Taxonomy" id="1093978"/>
    <lineage>
        <taxon>Eukaryota</taxon>
        <taxon>Metazoa</taxon>
        <taxon>Spiralia</taxon>
        <taxon>Lophotrochozoa</taxon>
        <taxon>Mollusca</taxon>
        <taxon>Gastropoda</taxon>
        <taxon>Heterobranchia</taxon>
        <taxon>Euthyneura</taxon>
        <taxon>Panpulmonata</taxon>
        <taxon>Sacoglossa</taxon>
        <taxon>Placobranchoidea</taxon>
        <taxon>Plakobranchidae</taxon>
        <taxon>Elysia</taxon>
    </lineage>
</organism>
<accession>A0AAV4J5L4</accession>
<dbReference type="GO" id="GO:0046854">
    <property type="term" value="P:phosphatidylinositol phosphate biosynthetic process"/>
    <property type="evidence" value="ECO:0007669"/>
    <property type="project" value="TreeGrafter"/>
</dbReference>
<feature type="compositionally biased region" description="Basic and acidic residues" evidence="5">
    <location>
        <begin position="359"/>
        <end position="372"/>
    </location>
</feature>
<dbReference type="GO" id="GO:0005634">
    <property type="term" value="C:nucleus"/>
    <property type="evidence" value="ECO:0007669"/>
    <property type="project" value="TreeGrafter"/>
</dbReference>
<comment type="caution">
    <text evidence="6">The sequence shown here is derived from an EMBL/GenBank/DDBJ whole genome shotgun (WGS) entry which is preliminary data.</text>
</comment>
<gene>
    <name evidence="6" type="ORF">ElyMa_004998100</name>
</gene>
<dbReference type="Gene3D" id="3.30.470.160">
    <property type="entry name" value="Inositol polyphosphate kinase"/>
    <property type="match status" value="2"/>
</dbReference>
<feature type="region of interest" description="Disordered" evidence="5">
    <location>
        <begin position="358"/>
        <end position="426"/>
    </location>
</feature>
<dbReference type="EMBL" id="BMAT01009997">
    <property type="protein sequence ID" value="GFS18089.1"/>
    <property type="molecule type" value="Genomic_DNA"/>
</dbReference>
<evidence type="ECO:0000256" key="3">
    <source>
        <dbReference type="ARBA" id="ARBA00022777"/>
    </source>
</evidence>
<feature type="compositionally biased region" description="Basic and acidic residues" evidence="5">
    <location>
        <begin position="380"/>
        <end position="394"/>
    </location>
</feature>
<dbReference type="GO" id="GO:0005737">
    <property type="term" value="C:cytoplasm"/>
    <property type="evidence" value="ECO:0007669"/>
    <property type="project" value="TreeGrafter"/>
</dbReference>
<feature type="compositionally biased region" description="Polar residues" evidence="5">
    <location>
        <begin position="397"/>
        <end position="424"/>
    </location>
</feature>
<dbReference type="AlphaFoldDB" id="A0AAV4J5L4"/>
<proteinExistence type="inferred from homology"/>
<evidence type="ECO:0000256" key="4">
    <source>
        <dbReference type="RuleBase" id="RU363090"/>
    </source>
</evidence>
<sequence length="823" mass="90880">MQWRPSQRAQLLAPFDHQVAGQSSMLVYDATTLCKPLIPREHFVYQTLPVELQEFTPQYRGEILVKLQETEGHIQLVGHAVGAAEIGDQVCPCSTEGELVTKTKDCGSSSGVSSAQRNSFSSDASQAHESSEASAAASYVCLAHEGDDSCATSVSTMSSAASHLHLQTHSLNPWSMKNHKRLLEKMRKSSHRNNKTRFMLLGNVVAGFKKPCILDLKIGSRLHGDDASSTKVASQTGKCSRTTSSSLGVRLCGMQVYQITADRFMNLDKYHGRTLTVETLQLTLRDFLHNGVRFRQELLQPIISRLAALITCVRRLDTYRFYASSLLIMYDGEVEQEPTELCDSQYVKHAVQLHKSRTRGFEHKNKIEDDKPSNISSESMDSKPRGTRSPDELCIRNSKSPTSLAASPSTQGIYDSLSTSTTSGPHKKVSLMQEQHIVLDSDSSTVTQNFAPSERREPSCFSPSCPTLSPMTSQTVCVPEVADDCLNMLTLSHSLEQHRPISSSGAQNYSSKHILVGCEDPLPLGPSEKYLCSSSHSCHIPCSIKKNQDDSKTLCSADALVKDVDTGGVSSSNSSRKKQEDKSLCDDKNAYQDNQSANSGIMKYEDNYQAEDATNSKNFMHSASVDPPHCDIFTGSSVSNVDSKSDFHTSSQDINSQHLTYLGTRQVTKTSPVSKRATEQQSMSDSATGLSDHMLDKPVQQSNIPSETSLLSSEGEHVNTSRSDVFERPTEIQELPDVSEIKNSPEKIVEKRDISLERTFLVSRKSKQTRLKVDVKMIDFAHTTHSGFVADKVKHFGPDNDYITGLENLKSLFECLYSHQDFG</sequence>
<dbReference type="PANTHER" id="PTHR12400:SF21">
    <property type="entry name" value="KINASE"/>
    <property type="match status" value="1"/>
</dbReference>
<evidence type="ECO:0000256" key="1">
    <source>
        <dbReference type="ARBA" id="ARBA00007374"/>
    </source>
</evidence>
<keyword evidence="7" id="KW-1185">Reference proteome</keyword>
<name>A0AAV4J5L4_9GAST</name>
<evidence type="ECO:0000313" key="6">
    <source>
        <dbReference type="EMBL" id="GFS18089.1"/>
    </source>
</evidence>
<feature type="region of interest" description="Disordered" evidence="5">
    <location>
        <begin position="104"/>
        <end position="127"/>
    </location>
</feature>
<protein>
    <recommendedName>
        <fullName evidence="4">Kinase</fullName>
        <ecNumber evidence="4">2.7.-.-</ecNumber>
    </recommendedName>
</protein>
<evidence type="ECO:0000256" key="5">
    <source>
        <dbReference type="SAM" id="MobiDB-lite"/>
    </source>
</evidence>
<dbReference type="GO" id="GO:0032958">
    <property type="term" value="P:inositol phosphate biosynthetic process"/>
    <property type="evidence" value="ECO:0007669"/>
    <property type="project" value="InterPro"/>
</dbReference>
<feature type="compositionally biased region" description="Basic and acidic residues" evidence="5">
    <location>
        <begin position="714"/>
        <end position="726"/>
    </location>
</feature>
<keyword evidence="2 4" id="KW-0808">Transferase</keyword>
<dbReference type="PANTHER" id="PTHR12400">
    <property type="entry name" value="INOSITOL POLYPHOSPHATE KINASE"/>
    <property type="match status" value="1"/>
</dbReference>
<feature type="region of interest" description="Disordered" evidence="5">
    <location>
        <begin position="665"/>
        <end position="693"/>
    </location>
</feature>
<dbReference type="GO" id="GO:0000828">
    <property type="term" value="F:inositol hexakisphosphate kinase activity"/>
    <property type="evidence" value="ECO:0007669"/>
    <property type="project" value="TreeGrafter"/>
</dbReference>
<feature type="compositionally biased region" description="Polar residues" evidence="5">
    <location>
        <begin position="106"/>
        <end position="118"/>
    </location>
</feature>
<dbReference type="SUPFAM" id="SSF56104">
    <property type="entry name" value="SAICAR synthase-like"/>
    <property type="match status" value="1"/>
</dbReference>
<dbReference type="EC" id="2.7.-.-" evidence="4"/>
<dbReference type="Proteomes" id="UP000762676">
    <property type="component" value="Unassembled WGS sequence"/>
</dbReference>